<evidence type="ECO:0000313" key="9">
    <source>
        <dbReference type="Ensembl" id="ENSECRP00000009218.1"/>
    </source>
</evidence>
<reference evidence="9" key="1">
    <citation type="submission" date="2021-06" db="EMBL/GenBank/DDBJ databases">
        <authorList>
            <consortium name="Wellcome Sanger Institute Data Sharing"/>
        </authorList>
    </citation>
    <scope>NUCLEOTIDE SEQUENCE [LARGE SCALE GENOMIC DNA]</scope>
</reference>
<dbReference type="InterPro" id="IPR002406">
    <property type="entry name" value="C_natriurtcpep"/>
</dbReference>
<keyword evidence="5" id="KW-0372">Hormone</keyword>
<dbReference type="PRINTS" id="PR00713">
    <property type="entry name" value="CNATPEPTIDE"/>
</dbReference>
<evidence type="ECO:0000256" key="1">
    <source>
        <dbReference type="ARBA" id="ARBA00004613"/>
    </source>
</evidence>
<evidence type="ECO:0000256" key="5">
    <source>
        <dbReference type="ARBA" id="ARBA00022702"/>
    </source>
</evidence>
<feature type="chain" id="PRO_5034854245" evidence="8">
    <location>
        <begin position="18"/>
        <end position="119"/>
    </location>
</feature>
<feature type="signal peptide" evidence="8">
    <location>
        <begin position="1"/>
        <end position="17"/>
    </location>
</feature>
<proteinExistence type="inferred from homology"/>
<evidence type="ECO:0000256" key="6">
    <source>
        <dbReference type="ARBA" id="ARBA00022858"/>
    </source>
</evidence>
<dbReference type="Proteomes" id="UP000694620">
    <property type="component" value="Chromosome 8"/>
</dbReference>
<dbReference type="GO" id="GO:0005179">
    <property type="term" value="F:hormone activity"/>
    <property type="evidence" value="ECO:0007669"/>
    <property type="project" value="UniProtKB-KW"/>
</dbReference>
<dbReference type="PANTHER" id="PTHR12167">
    <property type="entry name" value="C-TYPE NATRIURETIC PEPTIDE"/>
    <property type="match status" value="1"/>
</dbReference>
<keyword evidence="3" id="KW-0964">Secreted</keyword>
<keyword evidence="10" id="KW-1185">Reference proteome</keyword>
<evidence type="ECO:0000256" key="3">
    <source>
        <dbReference type="ARBA" id="ARBA00022525"/>
    </source>
</evidence>
<dbReference type="GO" id="GO:0005576">
    <property type="term" value="C:extracellular region"/>
    <property type="evidence" value="ECO:0007669"/>
    <property type="project" value="UniProtKB-SubCell"/>
</dbReference>
<keyword evidence="7" id="KW-1015">Disulfide bond</keyword>
<reference evidence="9" key="3">
    <citation type="submission" date="2025-09" db="UniProtKB">
        <authorList>
            <consortium name="Ensembl"/>
        </authorList>
    </citation>
    <scope>IDENTIFICATION</scope>
</reference>
<sequence>VHICQIFYSLVLAKLLAVEMDKNHQTLEEATTAPETFTTPWEKEHIMTSTDTLLSEDALARLLQDILKIQKINRRTNKKGTSKGCFGVKLDRIGSVSGLGLQHSIFTNNSAKSKLLTDL</sequence>
<dbReference type="GO" id="GO:0006182">
    <property type="term" value="P:cGMP biosynthetic process"/>
    <property type="evidence" value="ECO:0007669"/>
    <property type="project" value="TreeGrafter"/>
</dbReference>
<dbReference type="PANTHER" id="PTHR12167:SF5">
    <property type="entry name" value="C-TYPE NATRIURETIC PEPTIDE 3-LIKE PRECURSOR"/>
    <property type="match status" value="1"/>
</dbReference>
<comment type="subcellular location">
    <subcellularLocation>
        <location evidence="1">Secreted</location>
    </subcellularLocation>
</comment>
<organism evidence="9 10">
    <name type="scientific">Erpetoichthys calabaricus</name>
    <name type="common">Rope fish</name>
    <name type="synonym">Calamoichthys calabaricus</name>
    <dbReference type="NCBI Taxonomy" id="27687"/>
    <lineage>
        <taxon>Eukaryota</taxon>
        <taxon>Metazoa</taxon>
        <taxon>Chordata</taxon>
        <taxon>Craniata</taxon>
        <taxon>Vertebrata</taxon>
        <taxon>Euteleostomi</taxon>
        <taxon>Actinopterygii</taxon>
        <taxon>Polypteriformes</taxon>
        <taxon>Polypteridae</taxon>
        <taxon>Erpetoichthys</taxon>
    </lineage>
</organism>
<dbReference type="PRINTS" id="PR00710">
    <property type="entry name" value="NATPEPTIDES"/>
</dbReference>
<dbReference type="InterPro" id="IPR000663">
    <property type="entry name" value="Natr_peptide"/>
</dbReference>
<comment type="similarity">
    <text evidence="2">Belongs to the natriuretic peptide family.</text>
</comment>
<reference evidence="9" key="2">
    <citation type="submission" date="2025-08" db="UniProtKB">
        <authorList>
            <consortium name="Ensembl"/>
        </authorList>
    </citation>
    <scope>IDENTIFICATION</scope>
</reference>
<keyword evidence="8" id="KW-0732">Signal</keyword>
<protein>
    <submittedName>
        <fullName evidence="9">Uncharacterized protein</fullName>
    </submittedName>
</protein>
<dbReference type="GO" id="GO:0007168">
    <property type="term" value="P:receptor guanylyl cyclase signaling pathway"/>
    <property type="evidence" value="ECO:0007669"/>
    <property type="project" value="TreeGrafter"/>
</dbReference>
<dbReference type="Ensembl" id="ENSECRT00000009367.1">
    <property type="protein sequence ID" value="ENSECRP00000009218.1"/>
    <property type="gene ID" value="ENSECRG00000006181.1"/>
</dbReference>
<name>A0A8C4RYR4_ERPCA</name>
<evidence type="ECO:0000256" key="2">
    <source>
        <dbReference type="ARBA" id="ARBA00009041"/>
    </source>
</evidence>
<keyword evidence="6" id="KW-0838">Vasoactive</keyword>
<evidence type="ECO:0000256" key="4">
    <source>
        <dbReference type="ARBA" id="ARBA00022685"/>
    </source>
</evidence>
<evidence type="ECO:0000313" key="10">
    <source>
        <dbReference type="Proteomes" id="UP000694620"/>
    </source>
</evidence>
<dbReference type="GO" id="GO:0097746">
    <property type="term" value="P:blood vessel diameter maintenance"/>
    <property type="evidence" value="ECO:0007669"/>
    <property type="project" value="UniProtKB-KW"/>
</dbReference>
<keyword evidence="4" id="KW-0165">Cleavage on pair of basic residues</keyword>
<evidence type="ECO:0000256" key="8">
    <source>
        <dbReference type="SAM" id="SignalP"/>
    </source>
</evidence>
<dbReference type="Pfam" id="PF00212">
    <property type="entry name" value="ANP"/>
    <property type="match status" value="1"/>
</dbReference>
<evidence type="ECO:0000256" key="7">
    <source>
        <dbReference type="ARBA" id="ARBA00023157"/>
    </source>
</evidence>
<dbReference type="SMART" id="SM00183">
    <property type="entry name" value="NAT_PEP"/>
    <property type="match status" value="1"/>
</dbReference>
<accession>A0A8C4RYR4</accession>
<dbReference type="AlphaFoldDB" id="A0A8C4RYR4"/>